<dbReference type="Proteomes" id="UP000214673">
    <property type="component" value="Unassembled WGS sequence"/>
</dbReference>
<reference evidence="3 4" key="1">
    <citation type="submission" date="2016-11" db="EMBL/GenBank/DDBJ databases">
        <title>Comparison of Traditional DNA-DNA Hybridization with In Silico Genomic Analysis.</title>
        <authorList>
            <person name="Nicholson A.C."/>
            <person name="Sammons S."/>
            <person name="Humrighouse B.W."/>
            <person name="Graziano J."/>
            <person name="Lasker B."/>
            <person name="Whitney A.M."/>
            <person name="Mcquiston J.R."/>
        </authorList>
    </citation>
    <scope>NUCLEOTIDE SEQUENCE [LARGE SCALE GENOMIC DNA]</scope>
    <source>
        <strain evidence="1 4">H1892</strain>
        <strain evidence="2 3">H2381</strain>
    </source>
</reference>
<proteinExistence type="predicted"/>
<name>A0A212ANG7_9RHOB</name>
<organism evidence="2 3">
    <name type="scientific">Haematobacter missouriensis</name>
    <dbReference type="NCBI Taxonomy" id="366616"/>
    <lineage>
        <taxon>Bacteria</taxon>
        <taxon>Pseudomonadati</taxon>
        <taxon>Pseudomonadota</taxon>
        <taxon>Alphaproteobacteria</taxon>
        <taxon>Rhodobacterales</taxon>
        <taxon>Paracoccaceae</taxon>
        <taxon>Haematobacter</taxon>
    </lineage>
</organism>
<dbReference type="Proteomes" id="UP000196640">
    <property type="component" value="Unassembled WGS sequence"/>
</dbReference>
<evidence type="ECO:0000313" key="2">
    <source>
        <dbReference type="EMBL" id="OWJ83015.1"/>
    </source>
</evidence>
<accession>A0A212ANG7</accession>
<comment type="caution">
    <text evidence="2">The sequence shown here is derived from an EMBL/GenBank/DDBJ whole genome shotgun (WGS) entry which is preliminary data.</text>
</comment>
<evidence type="ECO:0000313" key="1">
    <source>
        <dbReference type="EMBL" id="OWJ73850.1"/>
    </source>
</evidence>
<evidence type="ECO:0000313" key="4">
    <source>
        <dbReference type="Proteomes" id="UP000214673"/>
    </source>
</evidence>
<protein>
    <submittedName>
        <fullName evidence="2">Uncharacterized protein</fullName>
    </submittedName>
</protein>
<sequence length="71" mass="7478">MSSTNTEICDRTQSIVTTTPLLDASIRAQVAASGTMGQFTGCHYTRGEAISLTFQPKALQAALAEAMQDAV</sequence>
<evidence type="ECO:0000313" key="3">
    <source>
        <dbReference type="Proteomes" id="UP000196640"/>
    </source>
</evidence>
<dbReference type="AlphaFoldDB" id="A0A212ANG7"/>
<dbReference type="EMBL" id="NIPX01000023">
    <property type="protein sequence ID" value="OWJ83015.1"/>
    <property type="molecule type" value="Genomic_DNA"/>
</dbReference>
<gene>
    <name evidence="2" type="ORF">CDV52_13630</name>
    <name evidence="1" type="ORF">CDV53_14870</name>
</gene>
<dbReference type="EMBL" id="NIPV01000087">
    <property type="protein sequence ID" value="OWJ73850.1"/>
    <property type="molecule type" value="Genomic_DNA"/>
</dbReference>
<keyword evidence="4" id="KW-1185">Reference proteome</keyword>